<protein>
    <submittedName>
        <fullName evidence="2">Uncharacterized protein</fullName>
    </submittedName>
</protein>
<evidence type="ECO:0000256" key="1">
    <source>
        <dbReference type="SAM" id="Phobius"/>
    </source>
</evidence>
<comment type="caution">
    <text evidence="2">The sequence shown here is derived from an EMBL/GenBank/DDBJ whole genome shotgun (WGS) entry which is preliminary data.</text>
</comment>
<evidence type="ECO:0000313" key="3">
    <source>
        <dbReference type="Proteomes" id="UP000782880"/>
    </source>
</evidence>
<gene>
    <name evidence="2" type="ORF">K8V20_00220</name>
</gene>
<keyword evidence="1" id="KW-0812">Transmembrane</keyword>
<reference evidence="2" key="1">
    <citation type="journal article" date="2021" name="PeerJ">
        <title>Extensive microbial diversity within the chicken gut microbiome revealed by metagenomics and culture.</title>
        <authorList>
            <person name="Gilroy R."/>
            <person name="Ravi A."/>
            <person name="Getino M."/>
            <person name="Pursley I."/>
            <person name="Horton D.L."/>
            <person name="Alikhan N.F."/>
            <person name="Baker D."/>
            <person name="Gharbi K."/>
            <person name="Hall N."/>
            <person name="Watson M."/>
            <person name="Adriaenssens E.M."/>
            <person name="Foster-Nyarko E."/>
            <person name="Jarju S."/>
            <person name="Secka A."/>
            <person name="Antonio M."/>
            <person name="Oren A."/>
            <person name="Chaudhuri R.R."/>
            <person name="La Ragione R."/>
            <person name="Hildebrand F."/>
            <person name="Pallen M.J."/>
        </authorList>
    </citation>
    <scope>NUCLEOTIDE SEQUENCE</scope>
    <source>
        <strain evidence="2">ChiBcec21-2208</strain>
    </source>
</reference>
<accession>A0A921IHU9</accession>
<dbReference type="Proteomes" id="UP000782880">
    <property type="component" value="Unassembled WGS sequence"/>
</dbReference>
<dbReference type="AlphaFoldDB" id="A0A921IHU9"/>
<keyword evidence="1" id="KW-1133">Transmembrane helix</keyword>
<name>A0A921IHU9_9FIRM</name>
<keyword evidence="1" id="KW-0472">Membrane</keyword>
<reference evidence="2" key="2">
    <citation type="submission" date="2021-09" db="EMBL/GenBank/DDBJ databases">
        <authorList>
            <person name="Gilroy R."/>
        </authorList>
    </citation>
    <scope>NUCLEOTIDE SEQUENCE</scope>
    <source>
        <strain evidence="2">ChiBcec21-2208</strain>
    </source>
</reference>
<sequence>MNSTQTFAQYLPQIINLASILLSSFVGAFLALAGNIIFKKLQEHGRVALYARIVHSQSEKHNTWGYYRSNAQTGLYLQIPIWLEVTNTCGVPRVLRDINLYAYSNGEEVAAFTQIQCIEDTNKIILGQNEAYTVVIPEKSCKRFGMEFFLHQPEMPTNHSAFDKIVLAYYDERDIFHAFDFATVETCWTEGALRRPKVWFRLKEQRVRHKQRKDAELPCAQ</sequence>
<organism evidence="2 3">
    <name type="scientific">Subdoligranulum variabile</name>
    <dbReference type="NCBI Taxonomy" id="214851"/>
    <lineage>
        <taxon>Bacteria</taxon>
        <taxon>Bacillati</taxon>
        <taxon>Bacillota</taxon>
        <taxon>Clostridia</taxon>
        <taxon>Eubacteriales</taxon>
        <taxon>Oscillospiraceae</taxon>
        <taxon>Subdoligranulum</taxon>
    </lineage>
</organism>
<dbReference type="EMBL" id="DYVE01000006">
    <property type="protein sequence ID" value="HJG27062.1"/>
    <property type="molecule type" value="Genomic_DNA"/>
</dbReference>
<evidence type="ECO:0000313" key="2">
    <source>
        <dbReference type="EMBL" id="HJG27062.1"/>
    </source>
</evidence>
<feature type="transmembrane region" description="Helical" evidence="1">
    <location>
        <begin position="14"/>
        <end position="38"/>
    </location>
</feature>
<proteinExistence type="predicted"/>